<evidence type="ECO:0008006" key="4">
    <source>
        <dbReference type="Google" id="ProtNLM"/>
    </source>
</evidence>
<accession>A0A2H3JPR5</accession>
<evidence type="ECO:0000256" key="1">
    <source>
        <dbReference type="SAM" id="MobiDB-lite"/>
    </source>
</evidence>
<dbReference type="GO" id="GO:0003713">
    <property type="term" value="F:transcription coactivator activity"/>
    <property type="evidence" value="ECO:0007669"/>
    <property type="project" value="InterPro"/>
</dbReference>
<keyword evidence="3" id="KW-1185">Reference proteome</keyword>
<evidence type="ECO:0000313" key="3">
    <source>
        <dbReference type="Proteomes" id="UP000218811"/>
    </source>
</evidence>
<sequence length="198" mass="21061">MALNYAMLSPARMPIPLPNECTVTTIDNGVEIILIIPDAPPAGSSRSGGIGGTRKLKDVGRLVLTDQRLIFVSANESKSVDTLSIHLTDMLSTKFEQPLLGTNYLAVDIKPAPEGGLTEGTRAEMRFKDKGLFSFVSVLEKTRERAVYMKRQIADEGEGLPSYSADDAGPSGYADTGPSAYTGASPSAYADAPPGYDD</sequence>
<dbReference type="CDD" id="cd13214">
    <property type="entry name" value="PH-GRAM_WBP2"/>
    <property type="match status" value="1"/>
</dbReference>
<dbReference type="GO" id="GO:0005634">
    <property type="term" value="C:nucleus"/>
    <property type="evidence" value="ECO:0007669"/>
    <property type="project" value="TreeGrafter"/>
</dbReference>
<dbReference type="PANTHER" id="PTHR31606">
    <property type="entry name" value="WW DOMAIN BINDING PROTEIN 2, ISOFORM E"/>
    <property type="match status" value="1"/>
</dbReference>
<name>A0A2H3JPR5_WOLCO</name>
<dbReference type="SUPFAM" id="SSF50729">
    <property type="entry name" value="PH domain-like"/>
    <property type="match status" value="1"/>
</dbReference>
<dbReference type="EMBL" id="KB468113">
    <property type="protein sequence ID" value="PCH40789.1"/>
    <property type="molecule type" value="Genomic_DNA"/>
</dbReference>
<proteinExistence type="predicted"/>
<dbReference type="OMA" id="QFNEGGI"/>
<dbReference type="GO" id="GO:0031490">
    <property type="term" value="F:chromatin DNA binding"/>
    <property type="evidence" value="ECO:0007669"/>
    <property type="project" value="TreeGrafter"/>
</dbReference>
<dbReference type="PANTHER" id="PTHR31606:SF1">
    <property type="entry name" value="WW DOMAIN BINDING PROTEIN 2, ISOFORM E"/>
    <property type="match status" value="1"/>
</dbReference>
<feature type="region of interest" description="Disordered" evidence="1">
    <location>
        <begin position="158"/>
        <end position="198"/>
    </location>
</feature>
<evidence type="ECO:0000313" key="2">
    <source>
        <dbReference type="EMBL" id="PCH40789.1"/>
    </source>
</evidence>
<dbReference type="InterPro" id="IPR044852">
    <property type="entry name" value="WBP2-like"/>
</dbReference>
<organism evidence="2 3">
    <name type="scientific">Wolfiporia cocos (strain MD-104)</name>
    <name type="common">Brown rot fungus</name>
    <dbReference type="NCBI Taxonomy" id="742152"/>
    <lineage>
        <taxon>Eukaryota</taxon>
        <taxon>Fungi</taxon>
        <taxon>Dikarya</taxon>
        <taxon>Basidiomycota</taxon>
        <taxon>Agaricomycotina</taxon>
        <taxon>Agaricomycetes</taxon>
        <taxon>Polyporales</taxon>
        <taxon>Phaeolaceae</taxon>
        <taxon>Wolfiporia</taxon>
    </lineage>
</organism>
<dbReference type="AlphaFoldDB" id="A0A2H3JPR5"/>
<dbReference type="OrthoDB" id="1259151at2759"/>
<dbReference type="STRING" id="742152.A0A2H3JPR5"/>
<protein>
    <recommendedName>
        <fullName evidence="4">GRAM domain-containing protein</fullName>
    </recommendedName>
</protein>
<gene>
    <name evidence="2" type="ORF">WOLCODRAFT_162548</name>
</gene>
<reference evidence="2 3" key="1">
    <citation type="journal article" date="2012" name="Science">
        <title>The Paleozoic origin of enzymatic lignin decomposition reconstructed from 31 fungal genomes.</title>
        <authorList>
            <person name="Floudas D."/>
            <person name="Binder M."/>
            <person name="Riley R."/>
            <person name="Barry K."/>
            <person name="Blanchette R.A."/>
            <person name="Henrissat B."/>
            <person name="Martinez A.T."/>
            <person name="Otillar R."/>
            <person name="Spatafora J.W."/>
            <person name="Yadav J.S."/>
            <person name="Aerts A."/>
            <person name="Benoit I."/>
            <person name="Boyd A."/>
            <person name="Carlson A."/>
            <person name="Copeland A."/>
            <person name="Coutinho P.M."/>
            <person name="de Vries R.P."/>
            <person name="Ferreira P."/>
            <person name="Findley K."/>
            <person name="Foster B."/>
            <person name="Gaskell J."/>
            <person name="Glotzer D."/>
            <person name="Gorecki P."/>
            <person name="Heitman J."/>
            <person name="Hesse C."/>
            <person name="Hori C."/>
            <person name="Igarashi K."/>
            <person name="Jurgens J.A."/>
            <person name="Kallen N."/>
            <person name="Kersten P."/>
            <person name="Kohler A."/>
            <person name="Kuees U."/>
            <person name="Kumar T.K.A."/>
            <person name="Kuo A."/>
            <person name="LaButti K."/>
            <person name="Larrondo L.F."/>
            <person name="Lindquist E."/>
            <person name="Ling A."/>
            <person name="Lombard V."/>
            <person name="Lucas S."/>
            <person name="Lundell T."/>
            <person name="Martin R."/>
            <person name="McLaughlin D.J."/>
            <person name="Morgenstern I."/>
            <person name="Morin E."/>
            <person name="Murat C."/>
            <person name="Nagy L.G."/>
            <person name="Nolan M."/>
            <person name="Ohm R.A."/>
            <person name="Patyshakuliyeva A."/>
            <person name="Rokas A."/>
            <person name="Ruiz-Duenas F.J."/>
            <person name="Sabat G."/>
            <person name="Salamov A."/>
            <person name="Samejima M."/>
            <person name="Schmutz J."/>
            <person name="Slot J.C."/>
            <person name="St John F."/>
            <person name="Stenlid J."/>
            <person name="Sun H."/>
            <person name="Sun S."/>
            <person name="Syed K."/>
            <person name="Tsang A."/>
            <person name="Wiebenga A."/>
            <person name="Young D."/>
            <person name="Pisabarro A."/>
            <person name="Eastwood D.C."/>
            <person name="Martin F."/>
            <person name="Cullen D."/>
            <person name="Grigoriev I.V."/>
            <person name="Hibbett D.S."/>
        </authorList>
    </citation>
    <scope>NUCLEOTIDE SEQUENCE [LARGE SCALE GENOMIC DNA]</scope>
    <source>
        <strain evidence="2 3">MD-104</strain>
    </source>
</reference>
<dbReference type="Proteomes" id="UP000218811">
    <property type="component" value="Unassembled WGS sequence"/>
</dbReference>